<dbReference type="EMBL" id="MU251313">
    <property type="protein sequence ID" value="KAG9249407.1"/>
    <property type="molecule type" value="Genomic_DNA"/>
</dbReference>
<protein>
    <submittedName>
        <fullName evidence="2">Uncharacterized protein</fullName>
    </submittedName>
</protein>
<feature type="region of interest" description="Disordered" evidence="1">
    <location>
        <begin position="1"/>
        <end position="29"/>
    </location>
</feature>
<evidence type="ECO:0000256" key="1">
    <source>
        <dbReference type="SAM" id="MobiDB-lite"/>
    </source>
</evidence>
<feature type="region of interest" description="Disordered" evidence="1">
    <location>
        <begin position="142"/>
        <end position="165"/>
    </location>
</feature>
<evidence type="ECO:0000313" key="3">
    <source>
        <dbReference type="Proteomes" id="UP000887229"/>
    </source>
</evidence>
<dbReference type="GeneID" id="70295314"/>
<name>A0A9P7ZCZ5_9HYPO</name>
<evidence type="ECO:0000313" key="2">
    <source>
        <dbReference type="EMBL" id="KAG9249407.1"/>
    </source>
</evidence>
<feature type="compositionally biased region" description="Basic and acidic residues" evidence="1">
    <location>
        <begin position="156"/>
        <end position="165"/>
    </location>
</feature>
<dbReference type="AlphaFoldDB" id="A0A9P7ZCZ5"/>
<dbReference type="Proteomes" id="UP000887229">
    <property type="component" value="Unassembled WGS sequence"/>
</dbReference>
<dbReference type="RefSeq" id="XP_046113331.1">
    <property type="nucleotide sequence ID" value="XM_046264411.1"/>
</dbReference>
<reference evidence="2" key="1">
    <citation type="journal article" date="2021" name="IMA Fungus">
        <title>Genomic characterization of three marine fungi, including Emericellopsis atlantica sp. nov. with signatures of a generalist lifestyle and marine biomass degradation.</title>
        <authorList>
            <person name="Hagestad O.C."/>
            <person name="Hou L."/>
            <person name="Andersen J.H."/>
            <person name="Hansen E.H."/>
            <person name="Altermark B."/>
            <person name="Li C."/>
            <person name="Kuhnert E."/>
            <person name="Cox R.J."/>
            <person name="Crous P.W."/>
            <person name="Spatafora J.W."/>
            <person name="Lail K."/>
            <person name="Amirebrahimi M."/>
            <person name="Lipzen A."/>
            <person name="Pangilinan J."/>
            <person name="Andreopoulos W."/>
            <person name="Hayes R.D."/>
            <person name="Ng V."/>
            <person name="Grigoriev I.V."/>
            <person name="Jackson S.A."/>
            <person name="Sutton T.D.S."/>
            <person name="Dobson A.D.W."/>
            <person name="Rama T."/>
        </authorList>
    </citation>
    <scope>NUCLEOTIDE SEQUENCE</scope>
    <source>
        <strain evidence="2">TS7</strain>
    </source>
</reference>
<organism evidence="2 3">
    <name type="scientific">Emericellopsis atlantica</name>
    <dbReference type="NCBI Taxonomy" id="2614577"/>
    <lineage>
        <taxon>Eukaryota</taxon>
        <taxon>Fungi</taxon>
        <taxon>Dikarya</taxon>
        <taxon>Ascomycota</taxon>
        <taxon>Pezizomycotina</taxon>
        <taxon>Sordariomycetes</taxon>
        <taxon>Hypocreomycetidae</taxon>
        <taxon>Hypocreales</taxon>
        <taxon>Bionectriaceae</taxon>
        <taxon>Emericellopsis</taxon>
    </lineage>
</organism>
<proteinExistence type="predicted"/>
<accession>A0A9P7ZCZ5</accession>
<feature type="compositionally biased region" description="Low complexity" evidence="1">
    <location>
        <begin position="18"/>
        <end position="29"/>
    </location>
</feature>
<keyword evidence="3" id="KW-1185">Reference proteome</keyword>
<comment type="caution">
    <text evidence="2">The sequence shown here is derived from an EMBL/GenBank/DDBJ whole genome shotgun (WGS) entry which is preliminary data.</text>
</comment>
<sequence>MSSTSEWAGSDAEGTDLSGSSQRSVDSQSTNSLVDFINDSDALGETQSLDSSEDDSLYRGRARQKIGSKRYPLEQLKIAIYRSLELQDTIIRLSKACRFDAADHPCGYMDSISAISFAAKRLLRVQNSMILGIEKAADRREKYFGPESGGGAPILDNRDGQDDGD</sequence>
<gene>
    <name evidence="2" type="ORF">F5Z01DRAFT_669284</name>
</gene>